<evidence type="ECO:0000313" key="1">
    <source>
        <dbReference type="EMBL" id="OMH80486.1"/>
    </source>
</evidence>
<dbReference type="Proteomes" id="UP000188320">
    <property type="component" value="Unassembled WGS sequence"/>
</dbReference>
<sequence>MTLVVEISVMMLAAPSIPRPLCSEKVYPSSLTKDVAVLPTKPQVDSEVQTPGNPLCLKLGTPYLLHTSITVSSSLST</sequence>
<comment type="caution">
    <text evidence="1">The sequence shown here is derived from an EMBL/GenBank/DDBJ whole genome shotgun (WGS) entry which is preliminary data.</text>
</comment>
<gene>
    <name evidence="1" type="ORF">AX774_g6081</name>
</gene>
<keyword evidence="2" id="KW-1185">Reference proteome</keyword>
<accession>A0A1R1PHP4</accession>
<dbReference type="EMBL" id="LSSK01001173">
    <property type="protein sequence ID" value="OMH80486.1"/>
    <property type="molecule type" value="Genomic_DNA"/>
</dbReference>
<proteinExistence type="predicted"/>
<reference evidence="2" key="1">
    <citation type="submission" date="2017-01" db="EMBL/GenBank/DDBJ databases">
        <authorList>
            <person name="Wang Y."/>
            <person name="White M."/>
            <person name="Kvist S."/>
            <person name="Moncalvo J.-M."/>
        </authorList>
    </citation>
    <scope>NUCLEOTIDE SEQUENCE [LARGE SCALE GENOMIC DNA]</scope>
    <source>
        <strain evidence="2">COL-18-3</strain>
    </source>
</reference>
<organism evidence="1 2">
    <name type="scientific">Zancudomyces culisetae</name>
    <name type="common">Gut fungus</name>
    <name type="synonym">Smittium culisetae</name>
    <dbReference type="NCBI Taxonomy" id="1213189"/>
    <lineage>
        <taxon>Eukaryota</taxon>
        <taxon>Fungi</taxon>
        <taxon>Fungi incertae sedis</taxon>
        <taxon>Zoopagomycota</taxon>
        <taxon>Kickxellomycotina</taxon>
        <taxon>Harpellomycetes</taxon>
        <taxon>Harpellales</taxon>
        <taxon>Legeriomycetaceae</taxon>
        <taxon>Zancudomyces</taxon>
    </lineage>
</organism>
<name>A0A1R1PHP4_ZANCU</name>
<evidence type="ECO:0000313" key="2">
    <source>
        <dbReference type="Proteomes" id="UP000188320"/>
    </source>
</evidence>
<dbReference type="AlphaFoldDB" id="A0A1R1PHP4"/>
<protein>
    <submittedName>
        <fullName evidence="1">Uncharacterized protein</fullName>
    </submittedName>
</protein>